<dbReference type="OMA" id="PIFTEYP"/>
<keyword evidence="10" id="KW-1133">Transmembrane helix</keyword>
<evidence type="ECO:0000256" key="8">
    <source>
        <dbReference type="PIRSR" id="PIRSR602401-1"/>
    </source>
</evidence>
<gene>
    <name evidence="11" type="ORF">AURDEDRAFT_116693</name>
</gene>
<evidence type="ECO:0000256" key="2">
    <source>
        <dbReference type="ARBA" id="ARBA00010617"/>
    </source>
</evidence>
<keyword evidence="6 8" id="KW-0408">Iron</keyword>
<dbReference type="GO" id="GO:0016705">
    <property type="term" value="F:oxidoreductase activity, acting on paired donors, with incorporation or reduction of molecular oxygen"/>
    <property type="evidence" value="ECO:0007669"/>
    <property type="project" value="InterPro"/>
</dbReference>
<evidence type="ECO:0000256" key="4">
    <source>
        <dbReference type="ARBA" id="ARBA00022723"/>
    </source>
</evidence>
<dbReference type="PROSITE" id="PS00086">
    <property type="entry name" value="CYTOCHROME_P450"/>
    <property type="match status" value="1"/>
</dbReference>
<dbReference type="SUPFAM" id="SSF48264">
    <property type="entry name" value="Cytochrome P450"/>
    <property type="match status" value="1"/>
</dbReference>
<dbReference type="EMBL" id="JH687836">
    <property type="protein sequence ID" value="EJD37697.1"/>
    <property type="molecule type" value="Genomic_DNA"/>
</dbReference>
<comment type="cofactor">
    <cofactor evidence="1 8">
        <name>heme</name>
        <dbReference type="ChEBI" id="CHEBI:30413"/>
    </cofactor>
</comment>
<dbReference type="InterPro" id="IPR001128">
    <property type="entry name" value="Cyt_P450"/>
</dbReference>
<dbReference type="InterPro" id="IPR017972">
    <property type="entry name" value="Cyt_P450_CS"/>
</dbReference>
<evidence type="ECO:0000313" key="12">
    <source>
        <dbReference type="Proteomes" id="UP000006514"/>
    </source>
</evidence>
<dbReference type="GO" id="GO:0020037">
    <property type="term" value="F:heme binding"/>
    <property type="evidence" value="ECO:0007669"/>
    <property type="project" value="InterPro"/>
</dbReference>
<evidence type="ECO:0000256" key="9">
    <source>
        <dbReference type="RuleBase" id="RU000461"/>
    </source>
</evidence>
<dbReference type="PRINTS" id="PR00385">
    <property type="entry name" value="P450"/>
</dbReference>
<dbReference type="InterPro" id="IPR047146">
    <property type="entry name" value="Cyt_P450_E_CYP52_fungi"/>
</dbReference>
<keyword evidence="3 8" id="KW-0349">Heme</keyword>
<evidence type="ECO:0000256" key="7">
    <source>
        <dbReference type="ARBA" id="ARBA00023033"/>
    </source>
</evidence>
<dbReference type="GO" id="GO:0004497">
    <property type="term" value="F:monooxygenase activity"/>
    <property type="evidence" value="ECO:0007669"/>
    <property type="project" value="UniProtKB-KW"/>
</dbReference>
<dbReference type="Gene3D" id="1.10.630.10">
    <property type="entry name" value="Cytochrome P450"/>
    <property type="match status" value="1"/>
</dbReference>
<evidence type="ECO:0000256" key="1">
    <source>
        <dbReference type="ARBA" id="ARBA00001971"/>
    </source>
</evidence>
<organism evidence="11 12">
    <name type="scientific">Auricularia subglabra (strain TFB-10046 / SS5)</name>
    <name type="common">White-rot fungus</name>
    <name type="synonym">Auricularia delicata (strain TFB10046)</name>
    <dbReference type="NCBI Taxonomy" id="717982"/>
    <lineage>
        <taxon>Eukaryota</taxon>
        <taxon>Fungi</taxon>
        <taxon>Dikarya</taxon>
        <taxon>Basidiomycota</taxon>
        <taxon>Agaricomycotina</taxon>
        <taxon>Agaricomycetes</taxon>
        <taxon>Auriculariales</taxon>
        <taxon>Auriculariaceae</taxon>
        <taxon>Auricularia</taxon>
    </lineage>
</organism>
<dbReference type="InterPro" id="IPR036396">
    <property type="entry name" value="Cyt_P450_sf"/>
</dbReference>
<sequence length="613" mass="67968">MLPVDVQYRVYLLRQFFRLCIVPPIGLFAILSFADVTGALGRILTGALLLASIPAAFFGLGYCSHFANERRARSLGAVLAPEFYGGTAGNADIFLRALRGGGGSGTGRAYIGNNWLDLFRRTGSTTCNMRVLGADKILTMDDAVIKAVLATSFQHFEKGSSLRMRMESFLGNGIFNRDGDVWKMHRAMTRPFFAKERISDFNVFDEHSKKALDLLESTTRTGPRKGAIDAQDLYARFTLDTASEFLFGHDLNTLAMPLPIAGEAKLGPQGSSPPDTAADSHSRSFLAFVQAFESAQLNASRRARLGDLFTLVEAFHDESAEHVKVIRSFLDPLVERAVGQNAERKRAGIVPGPGDETTLLDYMAQNTSDKRVIRDELLNILLASRDTTAALLTFTTYLCAMHPEAFQKMRDEAMQVCGPTGQPSYEVIRQLKYMRAVLNETLRLYPPVPFNGRATLPGQGIVIPPSPHSVPQQPLYIPPDTNVTFAPFLMHRRKDLWGDDAESFVPERWIDPERLARFTANPMIWVPFNAGPRICLGQQFAYNEASVFLVRLLQRFSAVELAPDCQPKGSTPPEIWKHDTAHGYLPTVEQCWPASALTLFAKGGLWVRFTPAE</sequence>
<keyword evidence="10" id="KW-0812">Transmembrane</keyword>
<accession>J0D0A8</accession>
<protein>
    <submittedName>
        <fullName evidence="11">Cytochrome P450</fullName>
    </submittedName>
</protein>
<dbReference type="eggNOG" id="KOG0157">
    <property type="taxonomic scope" value="Eukaryota"/>
</dbReference>
<evidence type="ECO:0000256" key="3">
    <source>
        <dbReference type="ARBA" id="ARBA00022617"/>
    </source>
</evidence>
<feature type="binding site" description="axial binding residue" evidence="8">
    <location>
        <position position="535"/>
    </location>
    <ligand>
        <name>heme</name>
        <dbReference type="ChEBI" id="CHEBI:30413"/>
    </ligand>
    <ligandPart>
        <name>Fe</name>
        <dbReference type="ChEBI" id="CHEBI:18248"/>
    </ligandPart>
</feature>
<dbReference type="PANTHER" id="PTHR24287">
    <property type="entry name" value="P450, PUTATIVE (EUROFUNG)-RELATED"/>
    <property type="match status" value="1"/>
</dbReference>
<feature type="transmembrane region" description="Helical" evidence="10">
    <location>
        <begin position="40"/>
        <end position="63"/>
    </location>
</feature>
<dbReference type="KEGG" id="adl:AURDEDRAFT_116693"/>
<dbReference type="PANTHER" id="PTHR24287:SF1">
    <property type="entry name" value="P450, PUTATIVE (EUROFUNG)-RELATED"/>
    <property type="match status" value="1"/>
</dbReference>
<dbReference type="InterPro" id="IPR002401">
    <property type="entry name" value="Cyt_P450_E_grp-I"/>
</dbReference>
<evidence type="ECO:0000313" key="11">
    <source>
        <dbReference type="EMBL" id="EJD37697.1"/>
    </source>
</evidence>
<keyword evidence="12" id="KW-1185">Reference proteome</keyword>
<reference evidence="12" key="1">
    <citation type="journal article" date="2012" name="Science">
        <title>The Paleozoic origin of enzymatic lignin decomposition reconstructed from 31 fungal genomes.</title>
        <authorList>
            <person name="Floudas D."/>
            <person name="Binder M."/>
            <person name="Riley R."/>
            <person name="Barry K."/>
            <person name="Blanchette R.A."/>
            <person name="Henrissat B."/>
            <person name="Martinez A.T."/>
            <person name="Otillar R."/>
            <person name="Spatafora J.W."/>
            <person name="Yadav J.S."/>
            <person name="Aerts A."/>
            <person name="Benoit I."/>
            <person name="Boyd A."/>
            <person name="Carlson A."/>
            <person name="Copeland A."/>
            <person name="Coutinho P.M."/>
            <person name="de Vries R.P."/>
            <person name="Ferreira P."/>
            <person name="Findley K."/>
            <person name="Foster B."/>
            <person name="Gaskell J."/>
            <person name="Glotzer D."/>
            <person name="Gorecki P."/>
            <person name="Heitman J."/>
            <person name="Hesse C."/>
            <person name="Hori C."/>
            <person name="Igarashi K."/>
            <person name="Jurgens J.A."/>
            <person name="Kallen N."/>
            <person name="Kersten P."/>
            <person name="Kohler A."/>
            <person name="Kuees U."/>
            <person name="Kumar T.K.A."/>
            <person name="Kuo A."/>
            <person name="LaButti K."/>
            <person name="Larrondo L.F."/>
            <person name="Lindquist E."/>
            <person name="Ling A."/>
            <person name="Lombard V."/>
            <person name="Lucas S."/>
            <person name="Lundell T."/>
            <person name="Martin R."/>
            <person name="McLaughlin D.J."/>
            <person name="Morgenstern I."/>
            <person name="Morin E."/>
            <person name="Murat C."/>
            <person name="Nagy L.G."/>
            <person name="Nolan M."/>
            <person name="Ohm R.A."/>
            <person name="Patyshakuliyeva A."/>
            <person name="Rokas A."/>
            <person name="Ruiz-Duenas F.J."/>
            <person name="Sabat G."/>
            <person name="Salamov A."/>
            <person name="Samejima M."/>
            <person name="Schmutz J."/>
            <person name="Slot J.C."/>
            <person name="St John F."/>
            <person name="Stenlid J."/>
            <person name="Sun H."/>
            <person name="Sun S."/>
            <person name="Syed K."/>
            <person name="Tsang A."/>
            <person name="Wiebenga A."/>
            <person name="Young D."/>
            <person name="Pisabarro A."/>
            <person name="Eastwood D.C."/>
            <person name="Martin F."/>
            <person name="Cullen D."/>
            <person name="Grigoriev I.V."/>
            <person name="Hibbett D.S."/>
        </authorList>
    </citation>
    <scope>NUCLEOTIDE SEQUENCE [LARGE SCALE GENOMIC DNA]</scope>
    <source>
        <strain evidence="12">TFB10046</strain>
    </source>
</reference>
<evidence type="ECO:0000256" key="5">
    <source>
        <dbReference type="ARBA" id="ARBA00023002"/>
    </source>
</evidence>
<dbReference type="GO" id="GO:0005506">
    <property type="term" value="F:iron ion binding"/>
    <property type="evidence" value="ECO:0007669"/>
    <property type="project" value="InterPro"/>
</dbReference>
<feature type="transmembrane region" description="Helical" evidence="10">
    <location>
        <begin position="16"/>
        <end position="34"/>
    </location>
</feature>
<keyword evidence="4 8" id="KW-0479">Metal-binding</keyword>
<keyword evidence="5 9" id="KW-0560">Oxidoreductase</keyword>
<dbReference type="InParanoid" id="J0D0A8"/>
<keyword evidence="10" id="KW-0472">Membrane</keyword>
<evidence type="ECO:0000256" key="10">
    <source>
        <dbReference type="SAM" id="Phobius"/>
    </source>
</evidence>
<evidence type="ECO:0000256" key="6">
    <source>
        <dbReference type="ARBA" id="ARBA00023004"/>
    </source>
</evidence>
<dbReference type="OrthoDB" id="1470350at2759"/>
<dbReference type="PRINTS" id="PR00463">
    <property type="entry name" value="EP450I"/>
</dbReference>
<dbReference type="Pfam" id="PF00067">
    <property type="entry name" value="p450"/>
    <property type="match status" value="1"/>
</dbReference>
<proteinExistence type="inferred from homology"/>
<name>J0D0A8_AURST</name>
<keyword evidence="7 9" id="KW-0503">Monooxygenase</keyword>
<comment type="similarity">
    <text evidence="2 9">Belongs to the cytochrome P450 family.</text>
</comment>
<dbReference type="Proteomes" id="UP000006514">
    <property type="component" value="Unassembled WGS sequence"/>
</dbReference>
<dbReference type="AlphaFoldDB" id="J0D0A8"/>